<dbReference type="InterPro" id="IPR052343">
    <property type="entry name" value="Retrotransposon-Effector_Assoc"/>
</dbReference>
<dbReference type="PANTHER" id="PTHR46890:SF48">
    <property type="entry name" value="RNA-DIRECTED DNA POLYMERASE"/>
    <property type="match status" value="1"/>
</dbReference>
<protein>
    <recommendedName>
        <fullName evidence="3">Reverse transcriptase domain-containing protein</fullName>
    </recommendedName>
</protein>
<dbReference type="PANTHER" id="PTHR46890">
    <property type="entry name" value="NON-LTR RETROLELEMENT REVERSE TRANSCRIPTASE-LIKE PROTEIN-RELATED"/>
    <property type="match status" value="1"/>
</dbReference>
<organism evidence="1 2">
    <name type="scientific">Stephania japonica</name>
    <dbReference type="NCBI Taxonomy" id="461633"/>
    <lineage>
        <taxon>Eukaryota</taxon>
        <taxon>Viridiplantae</taxon>
        <taxon>Streptophyta</taxon>
        <taxon>Embryophyta</taxon>
        <taxon>Tracheophyta</taxon>
        <taxon>Spermatophyta</taxon>
        <taxon>Magnoliopsida</taxon>
        <taxon>Ranunculales</taxon>
        <taxon>Menispermaceae</taxon>
        <taxon>Menispermoideae</taxon>
        <taxon>Cissampelideae</taxon>
        <taxon>Stephania</taxon>
    </lineage>
</organism>
<evidence type="ECO:0000313" key="2">
    <source>
        <dbReference type="Proteomes" id="UP001417504"/>
    </source>
</evidence>
<sequence>MAFLFLDYVLRMKGYGERWRKWIRGCVSSANYSIMINGRPRGKFQGECGLRQGHPLSPSLFILVADVMGHMLHKAKAAGMVDGFKLGRDDFLLFTYFTLMIP</sequence>
<reference evidence="1 2" key="1">
    <citation type="submission" date="2024-01" db="EMBL/GenBank/DDBJ databases">
        <title>Genome assemblies of Stephania.</title>
        <authorList>
            <person name="Yang L."/>
        </authorList>
    </citation>
    <scope>NUCLEOTIDE SEQUENCE [LARGE SCALE GENOMIC DNA]</scope>
    <source>
        <strain evidence="1">QJT</strain>
        <tissue evidence="1">Leaf</tissue>
    </source>
</reference>
<dbReference type="Proteomes" id="UP001417504">
    <property type="component" value="Unassembled WGS sequence"/>
</dbReference>
<proteinExistence type="predicted"/>
<name>A0AAP0NTU7_9MAGN</name>
<keyword evidence="2" id="KW-1185">Reference proteome</keyword>
<evidence type="ECO:0000313" key="1">
    <source>
        <dbReference type="EMBL" id="KAK9116321.1"/>
    </source>
</evidence>
<dbReference type="EMBL" id="JBBNAE010000006">
    <property type="protein sequence ID" value="KAK9116321.1"/>
    <property type="molecule type" value="Genomic_DNA"/>
</dbReference>
<evidence type="ECO:0008006" key="3">
    <source>
        <dbReference type="Google" id="ProtNLM"/>
    </source>
</evidence>
<accession>A0AAP0NTU7</accession>
<gene>
    <name evidence="1" type="ORF">Sjap_015268</name>
</gene>
<comment type="caution">
    <text evidence="1">The sequence shown here is derived from an EMBL/GenBank/DDBJ whole genome shotgun (WGS) entry which is preliminary data.</text>
</comment>
<dbReference type="AlphaFoldDB" id="A0AAP0NTU7"/>